<evidence type="ECO:0000256" key="8">
    <source>
        <dbReference type="RuleBase" id="RU361215"/>
    </source>
</evidence>
<dbReference type="GO" id="GO:0004843">
    <property type="term" value="F:cysteine-type deubiquitinase activity"/>
    <property type="evidence" value="ECO:0007669"/>
    <property type="project" value="UniProtKB-UniRule"/>
</dbReference>
<feature type="active site" description="Proton donor" evidence="7">
    <location>
        <position position="167"/>
    </location>
</feature>
<evidence type="ECO:0000256" key="4">
    <source>
        <dbReference type="ARBA" id="ARBA00022786"/>
    </source>
</evidence>
<proteinExistence type="inferred from homology"/>
<feature type="site" description="Transition state stabilizer" evidence="7">
    <location>
        <position position="89"/>
    </location>
</feature>
<dbReference type="SUPFAM" id="SSF54001">
    <property type="entry name" value="Cysteine proteinases"/>
    <property type="match status" value="1"/>
</dbReference>
<evidence type="ECO:0000256" key="6">
    <source>
        <dbReference type="ARBA" id="ARBA00022807"/>
    </source>
</evidence>
<dbReference type="Pfam" id="PF01088">
    <property type="entry name" value="Peptidase_C12"/>
    <property type="match status" value="1"/>
</dbReference>
<evidence type="ECO:0000256" key="1">
    <source>
        <dbReference type="ARBA" id="ARBA00000707"/>
    </source>
</evidence>
<evidence type="ECO:0000313" key="10">
    <source>
        <dbReference type="EMBL" id="KZS92038.1"/>
    </source>
</evidence>
<accession>A0A164T359</accession>
<dbReference type="PANTHER" id="PTHR10589:SF17">
    <property type="entry name" value="UBIQUITIN CARBOXYL-TERMINAL HYDROLASE"/>
    <property type="match status" value="1"/>
</dbReference>
<dbReference type="GO" id="GO:0005737">
    <property type="term" value="C:cytoplasm"/>
    <property type="evidence" value="ECO:0007669"/>
    <property type="project" value="TreeGrafter"/>
</dbReference>
<reference evidence="10 11" key="1">
    <citation type="journal article" date="2016" name="Mol. Biol. Evol.">
        <title>Comparative Genomics of Early-Diverging Mushroom-Forming Fungi Provides Insights into the Origins of Lignocellulose Decay Capabilities.</title>
        <authorList>
            <person name="Nagy L.G."/>
            <person name="Riley R."/>
            <person name="Tritt A."/>
            <person name="Adam C."/>
            <person name="Daum C."/>
            <person name="Floudas D."/>
            <person name="Sun H."/>
            <person name="Yadav J.S."/>
            <person name="Pangilinan J."/>
            <person name="Larsson K.H."/>
            <person name="Matsuura K."/>
            <person name="Barry K."/>
            <person name="Labutti K."/>
            <person name="Kuo R."/>
            <person name="Ohm R.A."/>
            <person name="Bhattacharya S.S."/>
            <person name="Shirouzu T."/>
            <person name="Yoshinaga Y."/>
            <person name="Martin F.M."/>
            <person name="Grigoriev I.V."/>
            <person name="Hibbett D.S."/>
        </authorList>
    </citation>
    <scope>NUCLEOTIDE SEQUENCE [LARGE SCALE GENOMIC DNA]</scope>
    <source>
        <strain evidence="10 11">HHB9708</strain>
    </source>
</reference>
<sequence length="236" mass="25733">MKIQWIPLESNPEVMNEWAEKAGLDTSQYRLQDVYGLDEELLAFVPQPVKALILIFPDADEHVMKRLAKDSQLDPTGAALDPSLTYVTQTIGNACGTMALLHSLMNSNVPLYPDSPLKRFIAECKGKTPEERAKLLEETDAFASIHLEASLAGQTAAPPAEERPDFHYTSFVLFPSAKADEGTLLVELDGDRGSPIVHGASVDLLQDGAEVIKQQYIGSGATNNFGIIALVPHTEF</sequence>
<dbReference type="GO" id="GO:0016579">
    <property type="term" value="P:protein deubiquitination"/>
    <property type="evidence" value="ECO:0007669"/>
    <property type="project" value="TreeGrafter"/>
</dbReference>
<comment type="similarity">
    <text evidence="2 7 8">Belongs to the peptidase C12 family.</text>
</comment>
<evidence type="ECO:0000256" key="5">
    <source>
        <dbReference type="ARBA" id="ARBA00022801"/>
    </source>
</evidence>
<keyword evidence="3 7" id="KW-0645">Protease</keyword>
<dbReference type="FunFam" id="3.40.532.10:FF:000006">
    <property type="entry name" value="Ubiquitin carboxyl-terminal hydrolase"/>
    <property type="match status" value="1"/>
</dbReference>
<dbReference type="STRING" id="1314777.A0A164T359"/>
<dbReference type="PANTHER" id="PTHR10589">
    <property type="entry name" value="UBIQUITIN CARBOXYL-TERMINAL HYDROLASE"/>
    <property type="match status" value="1"/>
</dbReference>
<keyword evidence="6 7" id="KW-0788">Thiol protease</keyword>
<feature type="site" description="Important for enzyme activity" evidence="7">
    <location>
        <position position="189"/>
    </location>
</feature>
<dbReference type="Gene3D" id="3.40.532.10">
    <property type="entry name" value="Peptidase C12, ubiquitin carboxyl-terminal hydrolase"/>
    <property type="match status" value="1"/>
</dbReference>
<dbReference type="Proteomes" id="UP000076722">
    <property type="component" value="Unassembled WGS sequence"/>
</dbReference>
<evidence type="ECO:0000256" key="2">
    <source>
        <dbReference type="ARBA" id="ARBA00009326"/>
    </source>
</evidence>
<protein>
    <recommendedName>
        <fullName evidence="8">Ubiquitin carboxyl-terminal hydrolase</fullName>
        <ecNumber evidence="8">3.4.19.12</ecNumber>
    </recommendedName>
</protein>
<evidence type="ECO:0000256" key="3">
    <source>
        <dbReference type="ARBA" id="ARBA00022670"/>
    </source>
</evidence>
<organism evidence="10 11">
    <name type="scientific">Sistotremastrum niveocremeum HHB9708</name>
    <dbReference type="NCBI Taxonomy" id="1314777"/>
    <lineage>
        <taxon>Eukaryota</taxon>
        <taxon>Fungi</taxon>
        <taxon>Dikarya</taxon>
        <taxon>Basidiomycota</taxon>
        <taxon>Agaricomycotina</taxon>
        <taxon>Agaricomycetes</taxon>
        <taxon>Sistotremastrales</taxon>
        <taxon>Sistotremastraceae</taxon>
        <taxon>Sertulicium</taxon>
        <taxon>Sertulicium niveocremeum</taxon>
    </lineage>
</organism>
<comment type="catalytic activity">
    <reaction evidence="1 7 8">
        <text>Thiol-dependent hydrolysis of ester, thioester, amide, peptide and isopeptide bonds formed by the C-terminal Gly of ubiquitin (a 76-residue protein attached to proteins as an intracellular targeting signal).</text>
        <dbReference type="EC" id="3.4.19.12"/>
    </reaction>
</comment>
<dbReference type="PRINTS" id="PR00707">
    <property type="entry name" value="UBCTHYDRLASE"/>
</dbReference>
<dbReference type="InterPro" id="IPR038765">
    <property type="entry name" value="Papain-like_cys_pep_sf"/>
</dbReference>
<dbReference type="CDD" id="cd09616">
    <property type="entry name" value="Peptidase_C12_UCH_L1_L3"/>
    <property type="match status" value="1"/>
</dbReference>
<keyword evidence="4 7" id="KW-0833">Ubl conjugation pathway</keyword>
<feature type="domain" description="UCH catalytic" evidence="9">
    <location>
        <begin position="4"/>
        <end position="232"/>
    </location>
</feature>
<dbReference type="OrthoDB" id="427186at2759"/>
<dbReference type="AlphaFoldDB" id="A0A164T359"/>
<evidence type="ECO:0000259" key="9">
    <source>
        <dbReference type="PROSITE" id="PS52048"/>
    </source>
</evidence>
<dbReference type="InterPro" id="IPR036959">
    <property type="entry name" value="Peptidase_C12_UCH_sf"/>
</dbReference>
<keyword evidence="11" id="KW-1185">Reference proteome</keyword>
<dbReference type="GO" id="GO:0006511">
    <property type="term" value="P:ubiquitin-dependent protein catabolic process"/>
    <property type="evidence" value="ECO:0007669"/>
    <property type="project" value="UniProtKB-UniRule"/>
</dbReference>
<dbReference type="EMBL" id="KV419412">
    <property type="protein sequence ID" value="KZS92038.1"/>
    <property type="molecule type" value="Genomic_DNA"/>
</dbReference>
<dbReference type="EC" id="3.4.19.12" evidence="8"/>
<evidence type="ECO:0000313" key="11">
    <source>
        <dbReference type="Proteomes" id="UP000076722"/>
    </source>
</evidence>
<feature type="active site" description="Nucleophile" evidence="7">
    <location>
        <position position="95"/>
    </location>
</feature>
<dbReference type="PROSITE" id="PS52048">
    <property type="entry name" value="UCH_DOMAIN"/>
    <property type="match status" value="1"/>
</dbReference>
<name>A0A164T359_9AGAM</name>
<evidence type="ECO:0000256" key="7">
    <source>
        <dbReference type="PROSITE-ProRule" id="PRU01393"/>
    </source>
</evidence>
<gene>
    <name evidence="10" type="ORF">SISNIDRAFT_456243</name>
</gene>
<keyword evidence="5 7" id="KW-0378">Hydrolase</keyword>
<dbReference type="InterPro" id="IPR001578">
    <property type="entry name" value="Peptidase_C12_UCH"/>
</dbReference>